<dbReference type="NCBIfam" id="TIGR01145">
    <property type="entry name" value="ATP_synt_delta"/>
    <property type="match status" value="1"/>
</dbReference>
<dbReference type="Proteomes" id="UP000664414">
    <property type="component" value="Unassembled WGS sequence"/>
</dbReference>
<dbReference type="NCBIfam" id="NF004402">
    <property type="entry name" value="PRK05758.2-2"/>
    <property type="match status" value="1"/>
</dbReference>
<evidence type="ECO:0000256" key="7">
    <source>
        <dbReference type="ARBA" id="ARBA00023310"/>
    </source>
</evidence>
<dbReference type="GO" id="GO:0045259">
    <property type="term" value="C:proton-transporting ATP synthase complex"/>
    <property type="evidence" value="ECO:0007669"/>
    <property type="project" value="UniProtKB-KW"/>
</dbReference>
<reference evidence="9" key="1">
    <citation type="submission" date="2021-02" db="EMBL/GenBank/DDBJ databases">
        <title>Thiocyanate and organic carbon inputs drive convergent selection for specific autotrophic Afipia and Thiobacillus strains within complex microbiomes.</title>
        <authorList>
            <person name="Huddy R.J."/>
            <person name="Sachdeva R."/>
            <person name="Kadzinga F."/>
            <person name="Kantor R.S."/>
            <person name="Harrison S.T.L."/>
            <person name="Banfield J.F."/>
        </authorList>
    </citation>
    <scope>NUCLEOTIDE SEQUENCE</scope>
    <source>
        <strain evidence="9">SCN18_10_11_15_R4_P_38_20</strain>
    </source>
</reference>
<dbReference type="HAMAP" id="MF_01416">
    <property type="entry name" value="ATP_synth_delta_bact"/>
    <property type="match status" value="1"/>
</dbReference>
<evidence type="ECO:0000256" key="2">
    <source>
        <dbReference type="ARBA" id="ARBA00022448"/>
    </source>
</evidence>
<dbReference type="InterPro" id="IPR020781">
    <property type="entry name" value="ATPase_OSCP/d_CS"/>
</dbReference>
<gene>
    <name evidence="8" type="primary">atpH</name>
    <name evidence="9" type="ORF">J0H12_03290</name>
</gene>
<keyword evidence="3 8" id="KW-0375">Hydrogen ion transport</keyword>
<comment type="similarity">
    <text evidence="8">Belongs to the ATPase delta chain family.</text>
</comment>
<evidence type="ECO:0000256" key="6">
    <source>
        <dbReference type="ARBA" id="ARBA00023196"/>
    </source>
</evidence>
<dbReference type="PROSITE" id="PS00389">
    <property type="entry name" value="ATPASE_DELTA"/>
    <property type="match status" value="1"/>
</dbReference>
<dbReference type="AlphaFoldDB" id="A0A8J7Q077"/>
<protein>
    <recommendedName>
        <fullName evidence="8">ATP synthase subunit delta</fullName>
    </recommendedName>
    <alternativeName>
        <fullName evidence="8">ATP synthase F(1) sector subunit delta</fullName>
    </alternativeName>
    <alternativeName>
        <fullName evidence="8">F-type ATPase subunit delta</fullName>
        <shortName evidence="8">F-ATPase subunit delta</shortName>
    </alternativeName>
</protein>
<dbReference type="EMBL" id="JAFKGL010000014">
    <property type="protein sequence ID" value="MBN9412936.1"/>
    <property type="molecule type" value="Genomic_DNA"/>
</dbReference>
<dbReference type="Gene3D" id="1.10.520.20">
    <property type="entry name" value="N-terminal domain of the delta subunit of the F1F0-ATP synthase"/>
    <property type="match status" value="1"/>
</dbReference>
<dbReference type="PANTHER" id="PTHR11910">
    <property type="entry name" value="ATP SYNTHASE DELTA CHAIN"/>
    <property type="match status" value="1"/>
</dbReference>
<dbReference type="GO" id="GO:0005886">
    <property type="term" value="C:plasma membrane"/>
    <property type="evidence" value="ECO:0007669"/>
    <property type="project" value="UniProtKB-SubCell"/>
</dbReference>
<dbReference type="SUPFAM" id="SSF47928">
    <property type="entry name" value="N-terminal domain of the delta subunit of the F1F0-ATP synthase"/>
    <property type="match status" value="1"/>
</dbReference>
<keyword evidence="7 8" id="KW-0066">ATP synthesis</keyword>
<dbReference type="InterPro" id="IPR000711">
    <property type="entry name" value="ATPase_OSCP/dsu"/>
</dbReference>
<dbReference type="GO" id="GO:0046933">
    <property type="term" value="F:proton-transporting ATP synthase activity, rotational mechanism"/>
    <property type="evidence" value="ECO:0007669"/>
    <property type="project" value="UniProtKB-UniRule"/>
</dbReference>
<organism evidence="9 10">
    <name type="scientific">Candidatus Paracaedimonas acanthamoebae</name>
    <dbReference type="NCBI Taxonomy" id="244581"/>
    <lineage>
        <taxon>Bacteria</taxon>
        <taxon>Pseudomonadati</taxon>
        <taxon>Pseudomonadota</taxon>
        <taxon>Alphaproteobacteria</taxon>
        <taxon>Holosporales</taxon>
        <taxon>Caedimonadaceae</taxon>
        <taxon>Candidatus Paracaedimonas</taxon>
    </lineage>
</organism>
<comment type="subcellular location">
    <subcellularLocation>
        <location evidence="8">Cell membrane</location>
        <topology evidence="8">Peripheral membrane protein</topology>
    </subcellularLocation>
    <subcellularLocation>
        <location evidence="1">Membrane</location>
    </subcellularLocation>
</comment>
<evidence type="ECO:0000313" key="10">
    <source>
        <dbReference type="Proteomes" id="UP000664414"/>
    </source>
</evidence>
<evidence type="ECO:0000256" key="3">
    <source>
        <dbReference type="ARBA" id="ARBA00022781"/>
    </source>
</evidence>
<keyword evidence="8" id="KW-1003">Cell membrane</keyword>
<keyword evidence="6 8" id="KW-0139">CF(1)</keyword>
<comment type="caution">
    <text evidence="9">The sequence shown here is derived from an EMBL/GenBank/DDBJ whole genome shotgun (WGS) entry which is preliminary data.</text>
</comment>
<dbReference type="PRINTS" id="PR00125">
    <property type="entry name" value="ATPASEDELTA"/>
</dbReference>
<keyword evidence="2 8" id="KW-0813">Transport</keyword>
<evidence type="ECO:0000256" key="4">
    <source>
        <dbReference type="ARBA" id="ARBA00023065"/>
    </source>
</evidence>
<evidence type="ECO:0000256" key="1">
    <source>
        <dbReference type="ARBA" id="ARBA00004370"/>
    </source>
</evidence>
<dbReference type="Pfam" id="PF00213">
    <property type="entry name" value="OSCP"/>
    <property type="match status" value="1"/>
</dbReference>
<comment type="function">
    <text evidence="8">This protein is part of the stalk that links CF(0) to CF(1). It either transmits conformational changes from CF(0) to CF(1) or is implicated in proton conduction.</text>
</comment>
<sequence length="179" mass="20651">MNQASKRYAEALFKSAAESKEIEKIRQELYVFKKLFNQHAILEKILYTPLLSKKEVADALLELAKRIGFSALFTNFLQVLALQKRLPLLQDITASFEEIFDRSQGILKAYITSAHKMNEEQKKLLITLLEQKLSSKIILHENINTNLLGGYIIQIGPYLFDNTLSYKLNKLYQSLKRIA</sequence>
<comment type="function">
    <text evidence="8">F(1)F(0) ATP synthase produces ATP from ADP in the presence of a proton or sodium gradient. F-type ATPases consist of two structural domains, F(1) containing the extramembraneous catalytic core and F(0) containing the membrane proton channel, linked together by a central stalk and a peripheral stalk. During catalysis, ATP synthesis in the catalytic domain of F(1) is coupled via a rotary mechanism of the central stalk subunits to proton translocation.</text>
</comment>
<dbReference type="InterPro" id="IPR026015">
    <property type="entry name" value="ATP_synth_OSCP/delta_N_sf"/>
</dbReference>
<evidence type="ECO:0000256" key="5">
    <source>
        <dbReference type="ARBA" id="ARBA00023136"/>
    </source>
</evidence>
<evidence type="ECO:0000256" key="8">
    <source>
        <dbReference type="HAMAP-Rule" id="MF_01416"/>
    </source>
</evidence>
<accession>A0A8J7Q077</accession>
<evidence type="ECO:0000313" key="9">
    <source>
        <dbReference type="EMBL" id="MBN9412936.1"/>
    </source>
</evidence>
<keyword evidence="5 8" id="KW-0472">Membrane</keyword>
<proteinExistence type="inferred from homology"/>
<name>A0A8J7Q077_9PROT</name>
<keyword evidence="4 8" id="KW-0406">Ion transport</keyword>